<protein>
    <submittedName>
        <fullName evidence="2">Uncharacterized protein</fullName>
    </submittedName>
</protein>
<organism evidence="2 3">
    <name type="scientific">Pseudomonas shirazensis</name>
    <dbReference type="NCBI Taxonomy" id="2745494"/>
    <lineage>
        <taxon>Bacteria</taxon>
        <taxon>Pseudomonadati</taxon>
        <taxon>Pseudomonadota</taxon>
        <taxon>Gammaproteobacteria</taxon>
        <taxon>Pseudomonadales</taxon>
        <taxon>Pseudomonadaceae</taxon>
        <taxon>Pseudomonas</taxon>
    </lineage>
</organism>
<evidence type="ECO:0000313" key="3">
    <source>
        <dbReference type="Proteomes" id="UP001386972"/>
    </source>
</evidence>
<gene>
    <name evidence="2" type="ORF">WLF18_08095</name>
</gene>
<reference evidence="2 3" key="1">
    <citation type="submission" date="2024-03" db="EMBL/GenBank/DDBJ databases">
        <title>Screening, Identification and Application of a Plant Lactobacillus Strain.</title>
        <authorList>
            <person name="Li Y.L."/>
        </authorList>
    </citation>
    <scope>NUCLEOTIDE SEQUENCE [LARGE SCALE GENOMIC DNA]</scope>
    <source>
        <strain evidence="2 3">JDB</strain>
    </source>
</reference>
<evidence type="ECO:0000256" key="1">
    <source>
        <dbReference type="SAM" id="SignalP"/>
    </source>
</evidence>
<comment type="caution">
    <text evidence="2">The sequence shown here is derived from an EMBL/GenBank/DDBJ whole genome shotgun (WGS) entry which is preliminary data.</text>
</comment>
<accession>A0ABU8ZXJ0</accession>
<feature type="chain" id="PRO_5045531042" evidence="1">
    <location>
        <begin position="20"/>
        <end position="377"/>
    </location>
</feature>
<keyword evidence="3" id="KW-1185">Reference proteome</keyword>
<keyword evidence="1" id="KW-0732">Signal</keyword>
<sequence>MNKLTIAILIAAVGGAAQAAYTVKMPLQQDNVTFYNWVISDPILGEWANTGDIHSCSNWSPSPSDIAVDQSFTQIATDCKQNQVRTVQDMEVDELSGNIRNSGEPYTQTQIITVTQSRESIGSKETWLATTPTYTAWVSSGAVTSCTNWSPAPSTVTVGQSFTQTATDCKQAQTRSKQNREQETTTKAIRNVGSPVGESQTITVSSTRIATGTKEAWVTTTPTYTAWVNSGAVTSCTNWSPAPSTVTVGQSFTQTATDCKQGQTRSKQNREQETTTKAIRNVGSPVGESRTITISSTRTATGTKSLKECRYNVATQNHAEKYGTIESYMYYWNGGYIGGGARTVTIGAYKYEASTFKETVTEPYIQIHRYVICRTPI</sequence>
<name>A0ABU8ZXJ0_9PSED</name>
<proteinExistence type="predicted"/>
<dbReference type="RefSeq" id="WP_340611909.1">
    <property type="nucleotide sequence ID" value="NZ_JBBNAW010000004.1"/>
</dbReference>
<dbReference type="Proteomes" id="UP001386972">
    <property type="component" value="Unassembled WGS sequence"/>
</dbReference>
<feature type="signal peptide" evidence="1">
    <location>
        <begin position="1"/>
        <end position="19"/>
    </location>
</feature>
<evidence type="ECO:0000313" key="2">
    <source>
        <dbReference type="EMBL" id="MEK2609062.1"/>
    </source>
</evidence>
<dbReference type="EMBL" id="JBBNAW010000004">
    <property type="protein sequence ID" value="MEK2609062.1"/>
    <property type="molecule type" value="Genomic_DNA"/>
</dbReference>